<dbReference type="EMBL" id="UXAW01000085">
    <property type="protein sequence ID" value="VDC31513.1"/>
    <property type="molecule type" value="Genomic_DNA"/>
</dbReference>
<name>A0A3P5XAH7_9RHOB</name>
<gene>
    <name evidence="2" type="ORF">XINFAN_02914</name>
</gene>
<dbReference type="Proteomes" id="UP000277498">
    <property type="component" value="Unassembled WGS sequence"/>
</dbReference>
<evidence type="ECO:0000313" key="2">
    <source>
        <dbReference type="EMBL" id="VDC31513.1"/>
    </source>
</evidence>
<proteinExistence type="predicted"/>
<sequence length="84" mass="9144">MTKPWTYRPADSGSPGWQDNALSNAMAWASDTFLSNWCTREGHWSFAVANPLWAECSCCLTFRGLVLGLIAGFAAGLIAGAWLF</sequence>
<dbReference type="OrthoDB" id="7775762at2"/>
<evidence type="ECO:0000256" key="1">
    <source>
        <dbReference type="SAM" id="Phobius"/>
    </source>
</evidence>
<organism evidence="2 3">
    <name type="scientific">Pseudogemmobacter humi</name>
    <dbReference type="NCBI Taxonomy" id="2483812"/>
    <lineage>
        <taxon>Bacteria</taxon>
        <taxon>Pseudomonadati</taxon>
        <taxon>Pseudomonadota</taxon>
        <taxon>Alphaproteobacteria</taxon>
        <taxon>Rhodobacterales</taxon>
        <taxon>Paracoccaceae</taxon>
        <taxon>Pseudogemmobacter</taxon>
    </lineage>
</organism>
<dbReference type="RefSeq" id="WP_124087639.1">
    <property type="nucleotide sequence ID" value="NZ_UXAW01000085.1"/>
</dbReference>
<evidence type="ECO:0000313" key="3">
    <source>
        <dbReference type="Proteomes" id="UP000277498"/>
    </source>
</evidence>
<keyword evidence="1" id="KW-0472">Membrane</keyword>
<dbReference type="AlphaFoldDB" id="A0A3P5XAH7"/>
<keyword evidence="3" id="KW-1185">Reference proteome</keyword>
<reference evidence="2 3" key="1">
    <citation type="submission" date="2018-11" db="EMBL/GenBank/DDBJ databases">
        <authorList>
            <person name="Criscuolo A."/>
        </authorList>
    </citation>
    <scope>NUCLEOTIDE SEQUENCE [LARGE SCALE GENOMIC DNA]</scope>
    <source>
        <strain evidence="2">ACIP111625</strain>
    </source>
</reference>
<accession>A0A3P5XAH7</accession>
<protein>
    <submittedName>
        <fullName evidence="2">Uncharacterized protein</fullName>
    </submittedName>
</protein>
<keyword evidence="1" id="KW-0812">Transmembrane</keyword>
<keyword evidence="1" id="KW-1133">Transmembrane helix</keyword>
<feature type="transmembrane region" description="Helical" evidence="1">
    <location>
        <begin position="65"/>
        <end position="83"/>
    </location>
</feature>